<dbReference type="PANTHER" id="PTHR43798:SF33">
    <property type="entry name" value="HYDROLASE, PUTATIVE (AFU_ORTHOLOGUE AFUA_2G14860)-RELATED"/>
    <property type="match status" value="1"/>
</dbReference>
<dbReference type="InterPro" id="IPR050266">
    <property type="entry name" value="AB_hydrolase_sf"/>
</dbReference>
<gene>
    <name evidence="2" type="ORF">SYV04_36305</name>
</gene>
<evidence type="ECO:0000313" key="3">
    <source>
        <dbReference type="Proteomes" id="UP001291309"/>
    </source>
</evidence>
<evidence type="ECO:0000313" key="2">
    <source>
        <dbReference type="EMBL" id="MDY7231907.1"/>
    </source>
</evidence>
<dbReference type="Pfam" id="PF00561">
    <property type="entry name" value="Abhydrolase_1"/>
    <property type="match status" value="1"/>
</dbReference>
<reference evidence="2 3" key="1">
    <citation type="submission" date="2023-12" db="EMBL/GenBank/DDBJ databases">
        <title>the genome sequence of Hyalangium sp. s54d21.</title>
        <authorList>
            <person name="Zhang X."/>
        </authorList>
    </citation>
    <scope>NUCLEOTIDE SEQUENCE [LARGE SCALE GENOMIC DNA]</scope>
    <source>
        <strain evidence="3">s54d21</strain>
    </source>
</reference>
<name>A0ABU5HFI0_9BACT</name>
<dbReference type="PANTHER" id="PTHR43798">
    <property type="entry name" value="MONOACYLGLYCEROL LIPASE"/>
    <property type="match status" value="1"/>
</dbReference>
<dbReference type="InterPro" id="IPR029058">
    <property type="entry name" value="AB_hydrolase_fold"/>
</dbReference>
<sequence length="293" mass="33373">MQLSDWKREGRFFSFEGHRIFYRDEGVGEVLLCLHGFPTSSWDWSRLWPGLIPRFRVIAPDLLGYGFSDKPPRHGYSLLDQATLTERLLASLGITHVHVLSHDFGVSIVQELLARQLEQEKAGLTGLVLRSSCFLNGGLFPEVYQPRVIQRLLASPVGALVSRLVTQRSFERSFTSIFGERTRPSKQELQEFWEVITHNGGSRIAHRHIRFMEERHRYRERWTDALQRTRVPLRMVNGAADPVSGAHMAARYRELVPHPDIVSLEGIGHYPMVEAPRAVLEAVLAFMAGAARP</sequence>
<keyword evidence="3" id="KW-1185">Reference proteome</keyword>
<dbReference type="InterPro" id="IPR000073">
    <property type="entry name" value="AB_hydrolase_1"/>
</dbReference>
<dbReference type="Proteomes" id="UP001291309">
    <property type="component" value="Unassembled WGS sequence"/>
</dbReference>
<feature type="domain" description="AB hydrolase-1" evidence="1">
    <location>
        <begin position="30"/>
        <end position="275"/>
    </location>
</feature>
<dbReference type="SUPFAM" id="SSF53474">
    <property type="entry name" value="alpha/beta-Hydrolases"/>
    <property type="match status" value="1"/>
</dbReference>
<organism evidence="2 3">
    <name type="scientific">Hyalangium rubrum</name>
    <dbReference type="NCBI Taxonomy" id="3103134"/>
    <lineage>
        <taxon>Bacteria</taxon>
        <taxon>Pseudomonadati</taxon>
        <taxon>Myxococcota</taxon>
        <taxon>Myxococcia</taxon>
        <taxon>Myxococcales</taxon>
        <taxon>Cystobacterineae</taxon>
        <taxon>Archangiaceae</taxon>
        <taxon>Hyalangium</taxon>
    </lineage>
</organism>
<dbReference type="GO" id="GO:0016787">
    <property type="term" value="F:hydrolase activity"/>
    <property type="evidence" value="ECO:0007669"/>
    <property type="project" value="UniProtKB-KW"/>
</dbReference>
<dbReference type="EMBL" id="JAXIVS010000016">
    <property type="protein sequence ID" value="MDY7231907.1"/>
    <property type="molecule type" value="Genomic_DNA"/>
</dbReference>
<comment type="caution">
    <text evidence="2">The sequence shown here is derived from an EMBL/GenBank/DDBJ whole genome shotgun (WGS) entry which is preliminary data.</text>
</comment>
<dbReference type="PRINTS" id="PR00412">
    <property type="entry name" value="EPOXHYDRLASE"/>
</dbReference>
<dbReference type="InterPro" id="IPR000639">
    <property type="entry name" value="Epox_hydrolase-like"/>
</dbReference>
<dbReference type="Gene3D" id="3.40.50.1820">
    <property type="entry name" value="alpha/beta hydrolase"/>
    <property type="match status" value="1"/>
</dbReference>
<protein>
    <submittedName>
        <fullName evidence="2">Alpha/beta hydrolase</fullName>
    </submittedName>
</protein>
<proteinExistence type="predicted"/>
<dbReference type="RefSeq" id="WP_321550618.1">
    <property type="nucleotide sequence ID" value="NZ_JAXIVS010000016.1"/>
</dbReference>
<evidence type="ECO:0000259" key="1">
    <source>
        <dbReference type="Pfam" id="PF00561"/>
    </source>
</evidence>
<accession>A0ABU5HFI0</accession>
<keyword evidence="2" id="KW-0378">Hydrolase</keyword>